<name>A0A344TG66_9BACT</name>
<dbReference type="RefSeq" id="WP_114066422.1">
    <property type="nucleotide sequence ID" value="NZ_CP030850.1"/>
</dbReference>
<dbReference type="AlphaFoldDB" id="A0A344TG66"/>
<evidence type="ECO:0000313" key="2">
    <source>
        <dbReference type="Proteomes" id="UP000251993"/>
    </source>
</evidence>
<keyword evidence="2" id="KW-1185">Reference proteome</keyword>
<gene>
    <name evidence="1" type="ORF">DR864_07760</name>
</gene>
<sequence length="358" mass="41530">MKVFLSTTHFTFINHFGGPHFNKSLLKSRIEMMNKSKPKWMGVGKYFLFVAMLWLCAAFTKPYRAEIAAKIVEEVPELKEFAENKTTIKTTLKDAVFQETPLSKKTKITNVTLLTPVDNLVSQTKYVIFNEGNIEWILTPMIKPADFVAIQKEFHKINYVFSVTHIEYDPLSHHLLDAGLRIDRNEKGKSLAHEHFYPKFKIPVTGIYGKIDIKTGYATIGGRLSKSPLYQVALDDQKTADDWVGENREKYLEFELNEHRNTNTVHSLNYSLDNLNYISQTGVKNRFYFDKNRKLRFEEFTGRTELVIDGKTNQLSNAKKLLFSDITCINFHDFYPPSDTIRHYSVIAIYTKKFKKLP</sequence>
<dbReference type="KEGG" id="run:DR864_07760"/>
<reference evidence="1 2" key="1">
    <citation type="submission" date="2018-07" db="EMBL/GenBank/DDBJ databases">
        <title>Genome sequencing of Runella.</title>
        <authorList>
            <person name="Baek M.-G."/>
            <person name="Yi H."/>
        </authorList>
    </citation>
    <scope>NUCLEOTIDE SEQUENCE [LARGE SCALE GENOMIC DNA]</scope>
    <source>
        <strain evidence="1 2">HYN0085</strain>
    </source>
</reference>
<dbReference type="EMBL" id="CP030850">
    <property type="protein sequence ID" value="AXE17637.1"/>
    <property type="molecule type" value="Genomic_DNA"/>
</dbReference>
<dbReference type="Proteomes" id="UP000251993">
    <property type="component" value="Chromosome"/>
</dbReference>
<evidence type="ECO:0000313" key="1">
    <source>
        <dbReference type="EMBL" id="AXE17637.1"/>
    </source>
</evidence>
<dbReference type="OrthoDB" id="927746at2"/>
<accession>A0A344TG66</accession>
<organism evidence="1 2">
    <name type="scientific">Runella rosea</name>
    <dbReference type="NCBI Taxonomy" id="2259595"/>
    <lineage>
        <taxon>Bacteria</taxon>
        <taxon>Pseudomonadati</taxon>
        <taxon>Bacteroidota</taxon>
        <taxon>Cytophagia</taxon>
        <taxon>Cytophagales</taxon>
        <taxon>Spirosomataceae</taxon>
        <taxon>Runella</taxon>
    </lineage>
</organism>
<proteinExistence type="predicted"/>
<protein>
    <submittedName>
        <fullName evidence="1">Uncharacterized protein</fullName>
    </submittedName>
</protein>